<dbReference type="EMBL" id="GGEC01090838">
    <property type="protein sequence ID" value="MBX71322.1"/>
    <property type="molecule type" value="Transcribed_RNA"/>
</dbReference>
<evidence type="ECO:0000313" key="1">
    <source>
        <dbReference type="EMBL" id="MBX71322.1"/>
    </source>
</evidence>
<organism evidence="1">
    <name type="scientific">Rhizophora mucronata</name>
    <name type="common">Asiatic mangrove</name>
    <dbReference type="NCBI Taxonomy" id="61149"/>
    <lineage>
        <taxon>Eukaryota</taxon>
        <taxon>Viridiplantae</taxon>
        <taxon>Streptophyta</taxon>
        <taxon>Embryophyta</taxon>
        <taxon>Tracheophyta</taxon>
        <taxon>Spermatophyta</taxon>
        <taxon>Magnoliopsida</taxon>
        <taxon>eudicotyledons</taxon>
        <taxon>Gunneridae</taxon>
        <taxon>Pentapetalae</taxon>
        <taxon>rosids</taxon>
        <taxon>fabids</taxon>
        <taxon>Malpighiales</taxon>
        <taxon>Rhizophoraceae</taxon>
        <taxon>Rhizophora</taxon>
    </lineage>
</organism>
<protein>
    <submittedName>
        <fullName evidence="1">Uncharacterized protein</fullName>
    </submittedName>
</protein>
<proteinExistence type="predicted"/>
<sequence>MDTHDNFSIQYVIYKRKA</sequence>
<name>A0A2P2QWE9_RHIMU</name>
<dbReference type="AlphaFoldDB" id="A0A2P2QWE9"/>
<accession>A0A2P2QWE9</accession>
<reference evidence="1" key="1">
    <citation type="submission" date="2018-02" db="EMBL/GenBank/DDBJ databases">
        <title>Rhizophora mucronata_Transcriptome.</title>
        <authorList>
            <person name="Meera S.P."/>
            <person name="Sreeshan A."/>
            <person name="Augustine A."/>
        </authorList>
    </citation>
    <scope>NUCLEOTIDE SEQUENCE</scope>
    <source>
        <tissue evidence="1">Leaf</tissue>
    </source>
</reference>